<organism evidence="1 2">
    <name type="scientific">Chryseobacterium wanjuense</name>
    <dbReference type="NCBI Taxonomy" id="356305"/>
    <lineage>
        <taxon>Bacteria</taxon>
        <taxon>Pseudomonadati</taxon>
        <taxon>Bacteroidota</taxon>
        <taxon>Flavobacteriia</taxon>
        <taxon>Flavobacteriales</taxon>
        <taxon>Weeksellaceae</taxon>
        <taxon>Chryseobacterium group</taxon>
        <taxon>Chryseobacterium</taxon>
    </lineage>
</organism>
<protein>
    <recommendedName>
        <fullName evidence="3">DUF1569 domain-containing protein</fullName>
    </recommendedName>
</protein>
<dbReference type="AlphaFoldDB" id="A0A1I0PQV5"/>
<accession>A0A1I0PQV5</accession>
<evidence type="ECO:0008006" key="3">
    <source>
        <dbReference type="Google" id="ProtNLM"/>
    </source>
</evidence>
<name>A0A1I0PQV5_9FLAO</name>
<dbReference type="Pfam" id="PF07606">
    <property type="entry name" value="DUF1569"/>
    <property type="match status" value="1"/>
</dbReference>
<dbReference type="STRING" id="356305.SAMN05421841_1357"/>
<evidence type="ECO:0000313" key="1">
    <source>
        <dbReference type="EMBL" id="SEW16733.1"/>
    </source>
</evidence>
<dbReference type="EMBL" id="FOIU01000001">
    <property type="protein sequence ID" value="SEW16733.1"/>
    <property type="molecule type" value="Genomic_DNA"/>
</dbReference>
<reference evidence="2" key="1">
    <citation type="submission" date="2016-10" db="EMBL/GenBank/DDBJ databases">
        <authorList>
            <person name="Varghese N."/>
            <person name="Submissions S."/>
        </authorList>
    </citation>
    <scope>NUCLEOTIDE SEQUENCE [LARGE SCALE GENOMIC DNA]</scope>
    <source>
        <strain evidence="2">DSM 17724</strain>
    </source>
</reference>
<dbReference type="InterPro" id="IPR011463">
    <property type="entry name" value="DUF1569"/>
</dbReference>
<gene>
    <name evidence="1" type="ORF">SAMN05421841_1357</name>
</gene>
<sequence length="153" mass="18239">MVKKSLHSSIYFEEIMKRISNLSENSQKRWGKMDVCQMMRHCNYVLQIPLGKIELPPVNALFKTIGIITKIEMQIFNNGIPRNMPTFQKLIVNFECDFNDEKENLLKTLDEYRNTFKQGKLPDHHVLFGKMTEKDWGFLEYKHLHHHLKQFNV</sequence>
<dbReference type="Proteomes" id="UP000199469">
    <property type="component" value="Unassembled WGS sequence"/>
</dbReference>
<evidence type="ECO:0000313" key="2">
    <source>
        <dbReference type="Proteomes" id="UP000199469"/>
    </source>
</evidence>
<proteinExistence type="predicted"/>
<keyword evidence="2" id="KW-1185">Reference proteome</keyword>